<evidence type="ECO:0000313" key="3">
    <source>
        <dbReference type="Proteomes" id="UP000199705"/>
    </source>
</evidence>
<proteinExistence type="predicted"/>
<keyword evidence="3" id="KW-1185">Reference proteome</keyword>
<name>A0A1G8JBT7_9SPHI</name>
<dbReference type="AlphaFoldDB" id="A0A1G8JBT7"/>
<sequence>MVNRLYKLIALFFLLFSGFTASAKCELYHYYHKTTKKTTVSATIPHHRPLNFEFTLNNALTPAINIHQHRGAHSLQAFVATPGGYAIKFKYLDFICELDTSKLSRFRKLILFPFHDFW</sequence>
<protein>
    <submittedName>
        <fullName evidence="2">Uncharacterized protein</fullName>
    </submittedName>
</protein>
<evidence type="ECO:0000256" key="1">
    <source>
        <dbReference type="SAM" id="SignalP"/>
    </source>
</evidence>
<dbReference type="EMBL" id="FNCG01000018">
    <property type="protein sequence ID" value="SDI28728.1"/>
    <property type="molecule type" value="Genomic_DNA"/>
</dbReference>
<dbReference type="STRING" id="551996.SAMN05192573_11869"/>
<feature type="chain" id="PRO_5011535033" evidence="1">
    <location>
        <begin position="24"/>
        <end position="118"/>
    </location>
</feature>
<accession>A0A1G8JBT7</accession>
<organism evidence="2 3">
    <name type="scientific">Mucilaginibacter gossypii</name>
    <dbReference type="NCBI Taxonomy" id="551996"/>
    <lineage>
        <taxon>Bacteria</taxon>
        <taxon>Pseudomonadati</taxon>
        <taxon>Bacteroidota</taxon>
        <taxon>Sphingobacteriia</taxon>
        <taxon>Sphingobacteriales</taxon>
        <taxon>Sphingobacteriaceae</taxon>
        <taxon>Mucilaginibacter</taxon>
    </lineage>
</organism>
<reference evidence="3" key="1">
    <citation type="submission" date="2016-10" db="EMBL/GenBank/DDBJ databases">
        <authorList>
            <person name="Varghese N."/>
            <person name="Submissions S."/>
        </authorList>
    </citation>
    <scope>NUCLEOTIDE SEQUENCE [LARGE SCALE GENOMIC DNA]</scope>
    <source>
        <strain evidence="3">Gh-67</strain>
    </source>
</reference>
<feature type="signal peptide" evidence="1">
    <location>
        <begin position="1"/>
        <end position="23"/>
    </location>
</feature>
<keyword evidence="1" id="KW-0732">Signal</keyword>
<dbReference type="Proteomes" id="UP000199705">
    <property type="component" value="Unassembled WGS sequence"/>
</dbReference>
<gene>
    <name evidence="2" type="ORF">SAMN05192573_11869</name>
</gene>
<evidence type="ECO:0000313" key="2">
    <source>
        <dbReference type="EMBL" id="SDI28728.1"/>
    </source>
</evidence>